<dbReference type="Gene3D" id="3.30.450.20">
    <property type="entry name" value="PAS domain"/>
    <property type="match status" value="1"/>
</dbReference>
<gene>
    <name evidence="1" type="ORF">WA1_44270</name>
</gene>
<dbReference type="Proteomes" id="UP000076925">
    <property type="component" value="Unassembled WGS sequence"/>
</dbReference>
<comment type="caution">
    <text evidence="1">The sequence shown here is derived from an EMBL/GenBank/DDBJ whole genome shotgun (WGS) entry which is preliminary data.</text>
</comment>
<dbReference type="STRING" id="128403.WA1_44270"/>
<proteinExistence type="predicted"/>
<name>A0A139WW89_9CYAN</name>
<reference evidence="1 2" key="1">
    <citation type="journal article" date="2013" name="Genome Biol. Evol.">
        <title>Genomes of Stigonematalean cyanobacteria (subsection V) and the evolution of oxygenic photosynthesis from prokaryotes to plastids.</title>
        <authorList>
            <person name="Dagan T."/>
            <person name="Roettger M."/>
            <person name="Stucken K."/>
            <person name="Landan G."/>
            <person name="Koch R."/>
            <person name="Major P."/>
            <person name="Gould S.B."/>
            <person name="Goremykin V.V."/>
            <person name="Rippka R."/>
            <person name="Tandeau de Marsac N."/>
            <person name="Gugger M."/>
            <person name="Lockhart P.J."/>
            <person name="Allen J.F."/>
            <person name="Brune I."/>
            <person name="Maus I."/>
            <person name="Puhler A."/>
            <person name="Martin W.F."/>
        </authorList>
    </citation>
    <scope>NUCLEOTIDE SEQUENCE [LARGE SCALE GENOMIC DNA]</scope>
    <source>
        <strain evidence="1 2">PCC 7110</strain>
    </source>
</reference>
<evidence type="ECO:0000313" key="2">
    <source>
        <dbReference type="Proteomes" id="UP000076925"/>
    </source>
</evidence>
<protein>
    <submittedName>
        <fullName evidence="1">Uncharacterized protein</fullName>
    </submittedName>
</protein>
<dbReference type="EMBL" id="ANNX02000047">
    <property type="protein sequence ID" value="KYC36699.1"/>
    <property type="molecule type" value="Genomic_DNA"/>
</dbReference>
<sequence>MHTIKFLSTRKSYQGKISLLSQGKIPTPAGILVVDSNRRMVSLNRKFIEMWCLPQHIIVSQDEEQALELASLLVEDTKSFLNNVEEIYTQPTVLEIYDTIKLRDGRMFERHSLPQYLEEKCVGRIWKFREII</sequence>
<evidence type="ECO:0000313" key="1">
    <source>
        <dbReference type="EMBL" id="KYC36699.1"/>
    </source>
</evidence>
<organism evidence="1 2">
    <name type="scientific">Scytonema hofmannii PCC 7110</name>
    <dbReference type="NCBI Taxonomy" id="128403"/>
    <lineage>
        <taxon>Bacteria</taxon>
        <taxon>Bacillati</taxon>
        <taxon>Cyanobacteriota</taxon>
        <taxon>Cyanophyceae</taxon>
        <taxon>Nostocales</taxon>
        <taxon>Scytonemataceae</taxon>
        <taxon>Scytonema</taxon>
    </lineage>
</organism>
<accession>A0A139WW89</accession>
<dbReference type="AlphaFoldDB" id="A0A139WW89"/>
<keyword evidence="2" id="KW-1185">Reference proteome</keyword>